<feature type="binding site" evidence="7">
    <location>
        <position position="258"/>
    </location>
    <ligand>
        <name>Mn(2+)</name>
        <dbReference type="ChEBI" id="CHEBI:29035"/>
        <label>2</label>
    </ligand>
</feature>
<comment type="subcellular location">
    <subcellularLocation>
        <location evidence="7">Cytoplasm</location>
    </subcellularLocation>
</comment>
<comment type="caution">
    <text evidence="9">The sequence shown here is derived from an EMBL/GenBank/DDBJ whole genome shotgun (WGS) entry which is preliminary data.</text>
</comment>
<comment type="similarity">
    <text evidence="3 7">Belongs to the peptidase M17 family.</text>
</comment>
<reference evidence="9 10" key="1">
    <citation type="journal article" date="2016" name="Nat. Commun.">
        <title>Thousands of microbial genomes shed light on interconnected biogeochemical processes in an aquifer system.</title>
        <authorList>
            <person name="Anantharaman K."/>
            <person name="Brown C.T."/>
            <person name="Hug L.A."/>
            <person name="Sharon I."/>
            <person name="Castelle C.J."/>
            <person name="Probst A.J."/>
            <person name="Thomas B.C."/>
            <person name="Singh A."/>
            <person name="Wilkins M.J."/>
            <person name="Karaoz U."/>
            <person name="Brodie E.L."/>
            <person name="Williams K.H."/>
            <person name="Hubbard S.S."/>
            <person name="Banfield J.F."/>
        </authorList>
    </citation>
    <scope>NUCLEOTIDE SEQUENCE [LARGE SCALE GENOMIC DNA]</scope>
</reference>
<dbReference type="HAMAP" id="MF_00181">
    <property type="entry name" value="Cytosol_peptidase_M17"/>
    <property type="match status" value="1"/>
</dbReference>
<dbReference type="SUPFAM" id="SSF52949">
    <property type="entry name" value="Macro domain-like"/>
    <property type="match status" value="1"/>
</dbReference>
<keyword evidence="5 7" id="KW-0645">Protease</keyword>
<evidence type="ECO:0000256" key="6">
    <source>
        <dbReference type="ARBA" id="ARBA00022801"/>
    </source>
</evidence>
<dbReference type="SUPFAM" id="SSF53187">
    <property type="entry name" value="Zn-dependent exopeptidases"/>
    <property type="match status" value="1"/>
</dbReference>
<feature type="domain" description="Cytosol aminopeptidase" evidence="8">
    <location>
        <begin position="333"/>
        <end position="340"/>
    </location>
</feature>
<dbReference type="STRING" id="1798535.A2V68_03000"/>
<dbReference type="PROSITE" id="PS00631">
    <property type="entry name" value="CYTOSOL_AP"/>
    <property type="match status" value="1"/>
</dbReference>
<feature type="binding site" evidence="7">
    <location>
        <position position="258"/>
    </location>
    <ligand>
        <name>Mn(2+)</name>
        <dbReference type="ChEBI" id="CHEBI:29035"/>
        <label>1</label>
    </ligand>
</feature>
<sequence length="489" mass="52678">MVKINFSKKGDADQDVLIVPVLTGTEKLPGLPDNITNQLKSLLSAEDFQAKAGGTAAQRVAGQKIVFVGLGDREKLTPEQAKTTGAKVWSDLGNVSEKSVGLWGESVKPSILLKLTEGLLLRNYLDSRYKTGEELANAKKKLFSTLTVIADTDAALRREIDELTKITEAVHYVRDLVSAPPIDLKPEDLANEAAKLAQTYQNITCRVLNKKEIEAEGLGLLAAVNRGSAHEPRLIILEINANKKEKPIILVGKGLTFDSGGYNLKPSGGIEMMHIDMAGGATVLGTIKALAMLGSKKKVIGIVPATENLVSGEAYKPSDIIKSYSGKTVEIRNTDAEGRLILADALSYAEKNFSPALMIDLATLTGACRVALGERYAGVFSRHPEITKRLEQASKISGDKIWYLPLDELHSEQLKSKVADIANISEPSRLMGASSGAAFLSFFVKEETPWAHLDIAGPAHQSVEIEAWNPPSGATGYGVALLIDLITNW</sequence>
<evidence type="ECO:0000256" key="1">
    <source>
        <dbReference type="ARBA" id="ARBA00000135"/>
    </source>
</evidence>
<evidence type="ECO:0000259" key="8">
    <source>
        <dbReference type="PROSITE" id="PS00631"/>
    </source>
</evidence>
<evidence type="ECO:0000313" key="9">
    <source>
        <dbReference type="EMBL" id="OGB74546.1"/>
    </source>
</evidence>
<feature type="binding site" evidence="7">
    <location>
        <position position="335"/>
    </location>
    <ligand>
        <name>Mn(2+)</name>
        <dbReference type="ChEBI" id="CHEBI:29035"/>
        <label>1</label>
    </ligand>
</feature>
<dbReference type="Pfam" id="PF02789">
    <property type="entry name" value="Peptidase_M17_N"/>
    <property type="match status" value="1"/>
</dbReference>
<dbReference type="InterPro" id="IPR011356">
    <property type="entry name" value="Leucine_aapep/pepB"/>
</dbReference>
<organism evidence="9 10">
    <name type="scientific">candidate division Kazan bacterium RBG_13_50_9</name>
    <dbReference type="NCBI Taxonomy" id="1798535"/>
    <lineage>
        <taxon>Bacteria</taxon>
        <taxon>Bacteria division Kazan-3B-28</taxon>
    </lineage>
</organism>
<proteinExistence type="inferred from homology"/>
<keyword evidence="7" id="KW-0479">Metal-binding</keyword>
<dbReference type="Gene3D" id="3.40.220.10">
    <property type="entry name" value="Leucine Aminopeptidase, subunit E, domain 1"/>
    <property type="match status" value="1"/>
</dbReference>
<feature type="binding site" evidence="7">
    <location>
        <position position="253"/>
    </location>
    <ligand>
        <name>Mn(2+)</name>
        <dbReference type="ChEBI" id="CHEBI:29035"/>
        <label>2</label>
    </ligand>
</feature>
<feature type="active site" evidence="7">
    <location>
        <position position="265"/>
    </location>
</feature>
<feature type="active site" evidence="7">
    <location>
        <position position="339"/>
    </location>
</feature>
<feature type="binding site" evidence="7">
    <location>
        <position position="337"/>
    </location>
    <ligand>
        <name>Mn(2+)</name>
        <dbReference type="ChEBI" id="CHEBI:29035"/>
        <label>1</label>
    </ligand>
</feature>
<keyword evidence="6 7" id="KW-0378">Hydrolase</keyword>
<feature type="binding site" evidence="7">
    <location>
        <position position="337"/>
    </location>
    <ligand>
        <name>Mn(2+)</name>
        <dbReference type="ChEBI" id="CHEBI:29035"/>
        <label>2</label>
    </ligand>
</feature>
<dbReference type="AlphaFoldDB" id="A0A1F4NT83"/>
<name>A0A1F4NT83_UNCK3</name>
<keyword evidence="4 7" id="KW-0031">Aminopeptidase</keyword>
<dbReference type="InterPro" id="IPR043472">
    <property type="entry name" value="Macro_dom-like"/>
</dbReference>
<comment type="catalytic activity">
    <reaction evidence="2 7">
        <text>Release of an N-terminal amino acid, preferentially leucine, but not glutamic or aspartic acids.</text>
        <dbReference type="EC" id="3.4.11.10"/>
    </reaction>
</comment>
<dbReference type="Proteomes" id="UP000176651">
    <property type="component" value="Unassembled WGS sequence"/>
</dbReference>
<dbReference type="GO" id="GO:0070006">
    <property type="term" value="F:metalloaminopeptidase activity"/>
    <property type="evidence" value="ECO:0007669"/>
    <property type="project" value="InterPro"/>
</dbReference>
<protein>
    <recommendedName>
        <fullName evidence="7">Probable cytosol aminopeptidase</fullName>
        <ecNumber evidence="7">3.4.11.1</ecNumber>
    </recommendedName>
    <alternativeName>
        <fullName evidence="7">Leucine aminopeptidase</fullName>
        <shortName evidence="7">LAP</shortName>
        <ecNumber evidence="7">3.4.11.10</ecNumber>
    </alternativeName>
    <alternativeName>
        <fullName evidence="7">Leucyl aminopeptidase</fullName>
    </alternativeName>
</protein>
<dbReference type="GO" id="GO:0030145">
    <property type="term" value="F:manganese ion binding"/>
    <property type="evidence" value="ECO:0007669"/>
    <property type="project" value="UniProtKB-UniRule"/>
</dbReference>
<evidence type="ECO:0000256" key="2">
    <source>
        <dbReference type="ARBA" id="ARBA00000967"/>
    </source>
</evidence>
<comment type="function">
    <text evidence="7">Presumably involved in the processing and regular turnover of intracellular proteins. Catalyzes the removal of unsubstituted N-terminal amino acids from various peptides.</text>
</comment>
<evidence type="ECO:0000313" key="10">
    <source>
        <dbReference type="Proteomes" id="UP000176651"/>
    </source>
</evidence>
<dbReference type="InterPro" id="IPR000819">
    <property type="entry name" value="Peptidase_M17_C"/>
</dbReference>
<evidence type="ECO:0000256" key="3">
    <source>
        <dbReference type="ARBA" id="ARBA00009528"/>
    </source>
</evidence>
<dbReference type="PANTHER" id="PTHR11963:SF23">
    <property type="entry name" value="CYTOSOL AMINOPEPTIDASE"/>
    <property type="match status" value="1"/>
</dbReference>
<dbReference type="GO" id="GO:0006508">
    <property type="term" value="P:proteolysis"/>
    <property type="evidence" value="ECO:0007669"/>
    <property type="project" value="UniProtKB-KW"/>
</dbReference>
<dbReference type="Gene3D" id="3.40.630.10">
    <property type="entry name" value="Zn peptidases"/>
    <property type="match status" value="1"/>
</dbReference>
<feature type="binding site" evidence="7">
    <location>
        <position position="276"/>
    </location>
    <ligand>
        <name>Mn(2+)</name>
        <dbReference type="ChEBI" id="CHEBI:29035"/>
        <label>2</label>
    </ligand>
</feature>
<keyword evidence="7" id="KW-0963">Cytoplasm</keyword>
<accession>A0A1F4NT83</accession>
<dbReference type="InterPro" id="IPR008283">
    <property type="entry name" value="Peptidase_M17_N"/>
</dbReference>
<evidence type="ECO:0000256" key="7">
    <source>
        <dbReference type="HAMAP-Rule" id="MF_00181"/>
    </source>
</evidence>
<dbReference type="CDD" id="cd00433">
    <property type="entry name" value="Peptidase_M17"/>
    <property type="match status" value="1"/>
</dbReference>
<gene>
    <name evidence="7" type="primary">pepA</name>
    <name evidence="9" type="ORF">A2V68_03000</name>
</gene>
<keyword evidence="7" id="KW-0464">Manganese</keyword>
<evidence type="ECO:0000256" key="4">
    <source>
        <dbReference type="ARBA" id="ARBA00022438"/>
    </source>
</evidence>
<dbReference type="EMBL" id="META01000001">
    <property type="protein sequence ID" value="OGB74546.1"/>
    <property type="molecule type" value="Genomic_DNA"/>
</dbReference>
<comment type="catalytic activity">
    <reaction evidence="1 7">
        <text>Release of an N-terminal amino acid, Xaa-|-Yaa-, in which Xaa is preferably Leu, but may be other amino acids including Pro although not Arg or Lys, and Yaa may be Pro. Amino acid amides and methyl esters are also readily hydrolyzed, but rates on arylamides are exceedingly low.</text>
        <dbReference type="EC" id="3.4.11.1"/>
    </reaction>
</comment>
<dbReference type="PANTHER" id="PTHR11963">
    <property type="entry name" value="LEUCINE AMINOPEPTIDASE-RELATED"/>
    <property type="match status" value="1"/>
</dbReference>
<evidence type="ECO:0000256" key="5">
    <source>
        <dbReference type="ARBA" id="ARBA00022670"/>
    </source>
</evidence>
<comment type="cofactor">
    <cofactor evidence="7">
        <name>Mn(2+)</name>
        <dbReference type="ChEBI" id="CHEBI:29035"/>
    </cofactor>
    <text evidence="7">Binds 2 manganese ions per subunit.</text>
</comment>
<dbReference type="Pfam" id="PF00883">
    <property type="entry name" value="Peptidase_M17"/>
    <property type="match status" value="1"/>
</dbReference>
<dbReference type="InterPro" id="IPR023042">
    <property type="entry name" value="Peptidase_M17_leu_NH2_pept"/>
</dbReference>
<dbReference type="EC" id="3.4.11.10" evidence="7"/>
<dbReference type="EC" id="3.4.11.1" evidence="7"/>
<dbReference type="GO" id="GO:0005737">
    <property type="term" value="C:cytoplasm"/>
    <property type="evidence" value="ECO:0007669"/>
    <property type="project" value="UniProtKB-SubCell"/>
</dbReference>
<dbReference type="PRINTS" id="PR00481">
    <property type="entry name" value="LAMNOPPTDASE"/>
</dbReference>